<dbReference type="AlphaFoldDB" id="A0ABD0ZS04"/>
<dbReference type="EMBL" id="JBANAX010000843">
    <property type="protein sequence ID" value="KAL1191760.1"/>
    <property type="molecule type" value="Genomic_DNA"/>
</dbReference>
<name>A0ABD0ZS04_CARAN</name>
<dbReference type="InterPro" id="IPR050804">
    <property type="entry name" value="MCC"/>
</dbReference>
<gene>
    <name evidence="1" type="ORF">V5N11_001543</name>
</gene>
<organism evidence="1 2">
    <name type="scientific">Cardamine amara subsp. amara</name>
    <dbReference type="NCBI Taxonomy" id="228776"/>
    <lineage>
        <taxon>Eukaryota</taxon>
        <taxon>Viridiplantae</taxon>
        <taxon>Streptophyta</taxon>
        <taxon>Embryophyta</taxon>
        <taxon>Tracheophyta</taxon>
        <taxon>Spermatophyta</taxon>
        <taxon>Magnoliopsida</taxon>
        <taxon>eudicotyledons</taxon>
        <taxon>Gunneridae</taxon>
        <taxon>Pentapetalae</taxon>
        <taxon>rosids</taxon>
        <taxon>malvids</taxon>
        <taxon>Brassicales</taxon>
        <taxon>Brassicaceae</taxon>
        <taxon>Cardamineae</taxon>
        <taxon>Cardamine</taxon>
    </lineage>
</organism>
<comment type="caution">
    <text evidence="1">The sequence shown here is derived from an EMBL/GenBank/DDBJ whole genome shotgun (WGS) entry which is preliminary data.</text>
</comment>
<protein>
    <submittedName>
        <fullName evidence="1">MATH domain and coiled-coil domain-containing protein</fullName>
    </submittedName>
</protein>
<dbReference type="PANTHER" id="PTHR46236">
    <property type="entry name" value="TRAF-LIKE SUPERFAMILY PROTEIN"/>
    <property type="match status" value="1"/>
</dbReference>
<proteinExistence type="predicted"/>
<evidence type="ECO:0000313" key="2">
    <source>
        <dbReference type="Proteomes" id="UP001558713"/>
    </source>
</evidence>
<sequence length="114" mass="13209">MLHRSSWLCLVKDCYLKQTITSRTLSDDLFDAGAALAHLREAGFKLDWLEKKLVKQKKKKEKASLARLHEMDEHLQPFKKKCLDLEAEIDKKKRRKSCLAARAPLPLYDDNVVS</sequence>
<dbReference type="Proteomes" id="UP001558713">
    <property type="component" value="Unassembled WGS sequence"/>
</dbReference>
<dbReference type="PANTHER" id="PTHR46236:SF9">
    <property type="entry name" value="UBIQUITIN-SPECIFIC PROTEASE FAMILY C19-RELATED PROTEIN"/>
    <property type="match status" value="1"/>
</dbReference>
<accession>A0ABD0ZS04</accession>
<reference evidence="1 2" key="1">
    <citation type="submission" date="2024-04" db="EMBL/GenBank/DDBJ databases">
        <title>Genome assembly C_amara_ONT_v2.</title>
        <authorList>
            <person name="Yant L."/>
            <person name="Moore C."/>
            <person name="Slenker M."/>
        </authorList>
    </citation>
    <scope>NUCLEOTIDE SEQUENCE [LARGE SCALE GENOMIC DNA]</scope>
    <source>
        <tissue evidence="1">Leaf</tissue>
    </source>
</reference>
<evidence type="ECO:0000313" key="1">
    <source>
        <dbReference type="EMBL" id="KAL1191760.1"/>
    </source>
</evidence>
<keyword evidence="2" id="KW-1185">Reference proteome</keyword>